<keyword evidence="3 6" id="KW-0812">Transmembrane</keyword>
<keyword evidence="5 6" id="KW-0472">Membrane</keyword>
<accession>A0A5B8MIR7</accession>
<dbReference type="OrthoDB" id="10009287at2759"/>
<dbReference type="EMBL" id="CP031036">
    <property type="protein sequence ID" value="QDZ19974.1"/>
    <property type="molecule type" value="Genomic_DNA"/>
</dbReference>
<proteinExistence type="inferred from homology"/>
<evidence type="ECO:0000256" key="6">
    <source>
        <dbReference type="SAM" id="Phobius"/>
    </source>
</evidence>
<comment type="subcellular location">
    <subcellularLocation>
        <location evidence="1">Membrane</location>
        <topology evidence="1">Multi-pass membrane protein</topology>
    </subcellularLocation>
</comment>
<reference evidence="7 8" key="1">
    <citation type="submission" date="2018-07" db="EMBL/GenBank/DDBJ databases">
        <title>The complete nuclear genome of the prasinophyte Chloropicon primus (CCMP1205).</title>
        <authorList>
            <person name="Pombert J.-F."/>
            <person name="Otis C."/>
            <person name="Turmel M."/>
            <person name="Lemieux C."/>
        </authorList>
    </citation>
    <scope>NUCLEOTIDE SEQUENCE [LARGE SCALE GENOMIC DNA]</scope>
    <source>
        <strain evidence="7 8">CCMP1205</strain>
    </source>
</reference>
<dbReference type="InterPro" id="IPR004345">
    <property type="entry name" value="TB2_DP1_HVA22"/>
</dbReference>
<feature type="transmembrane region" description="Helical" evidence="6">
    <location>
        <begin position="146"/>
        <end position="166"/>
    </location>
</feature>
<keyword evidence="8" id="KW-1185">Reference proteome</keyword>
<sequence length="463" mass="51812">MEKSVSERVKEGMMSSIVTSSVAGVEVVPGRDEVKLLLEAIDATRHAARLWAQLVGPYLTWVYRVARRSLTQGFLYSRKKFKDLDEDTQRSIFASIVVVVGLLVAKRLIERSKVFAKLRKAYDQQAAKARLAWRKFSKRIEKTSKVLADLLPHLVLVSLFGLYLGLMPHSVRNTLEGPVIYFVLGKLYPAVWSAEALVTGSDRLEKFLQLWTSFYVLEVIGEVPLLVPFLSPLLRYVANDALAAARFFLALWIALPFTNGAALLCSALSPQEAISSGGKATAKKRGELTGWFLETANRLGVIRVPNAIKSVATDLVTHWVHLLTLPFLFTPGFITYYGGVMSGKMFPIRASLRAQVGGDQKEEVVHWTTYWVVFSNLDCAHHLVSMVVGWIPFWQHLKIAGIFWLQFPYFRGATVLFSSLNPAMVERSCSYLTGKNLKLKLSLKGKATKTKAKAKGEKEKKED</sequence>
<evidence type="ECO:0000256" key="4">
    <source>
        <dbReference type="ARBA" id="ARBA00022989"/>
    </source>
</evidence>
<dbReference type="Pfam" id="PF03134">
    <property type="entry name" value="TB2_DP1_HVA22"/>
    <property type="match status" value="1"/>
</dbReference>
<organism evidence="7 8">
    <name type="scientific">Chloropicon primus</name>
    <dbReference type="NCBI Taxonomy" id="1764295"/>
    <lineage>
        <taxon>Eukaryota</taxon>
        <taxon>Viridiplantae</taxon>
        <taxon>Chlorophyta</taxon>
        <taxon>Chloropicophyceae</taxon>
        <taxon>Chloropicales</taxon>
        <taxon>Chloropicaceae</taxon>
        <taxon>Chloropicon</taxon>
    </lineage>
</organism>
<name>A0A5B8MIR7_9CHLO</name>
<evidence type="ECO:0000256" key="5">
    <source>
        <dbReference type="ARBA" id="ARBA00023136"/>
    </source>
</evidence>
<feature type="transmembrane region" description="Helical" evidence="6">
    <location>
        <begin position="243"/>
        <end position="265"/>
    </location>
</feature>
<evidence type="ECO:0000256" key="3">
    <source>
        <dbReference type="ARBA" id="ARBA00022692"/>
    </source>
</evidence>
<keyword evidence="4 6" id="KW-1133">Transmembrane helix</keyword>
<protein>
    <submittedName>
        <fullName evidence="7">Uncharacterized protein</fullName>
    </submittedName>
</protein>
<dbReference type="PANTHER" id="PTHR12300:SF161">
    <property type="entry name" value="RECEPTOR EXPRESSION-ENHANCING PROTEIN"/>
    <property type="match status" value="1"/>
</dbReference>
<feature type="transmembrane region" description="Helical" evidence="6">
    <location>
        <begin position="210"/>
        <end position="231"/>
    </location>
</feature>
<evidence type="ECO:0000313" key="8">
    <source>
        <dbReference type="Proteomes" id="UP000316726"/>
    </source>
</evidence>
<comment type="similarity">
    <text evidence="2">Belongs to the DP1 family.</text>
</comment>
<dbReference type="Proteomes" id="UP000316726">
    <property type="component" value="Chromosome 3"/>
</dbReference>
<dbReference type="GO" id="GO:0016020">
    <property type="term" value="C:membrane"/>
    <property type="evidence" value="ECO:0007669"/>
    <property type="project" value="UniProtKB-SubCell"/>
</dbReference>
<evidence type="ECO:0000313" key="7">
    <source>
        <dbReference type="EMBL" id="QDZ19974.1"/>
    </source>
</evidence>
<evidence type="ECO:0000256" key="1">
    <source>
        <dbReference type="ARBA" id="ARBA00004141"/>
    </source>
</evidence>
<evidence type="ECO:0000256" key="2">
    <source>
        <dbReference type="ARBA" id="ARBA00008573"/>
    </source>
</evidence>
<dbReference type="AlphaFoldDB" id="A0A5B8MIR7"/>
<dbReference type="PANTHER" id="PTHR12300">
    <property type="entry name" value="HVA22-LIKE PROTEINS"/>
    <property type="match status" value="1"/>
</dbReference>
<gene>
    <name evidence="7" type="ORF">A3770_03p24920</name>
</gene>